<dbReference type="AlphaFoldDB" id="A0AAP3M3W8"/>
<keyword evidence="2 3" id="KW-0560">Oxidoreductase</keyword>
<dbReference type="GeneID" id="97459892"/>
<dbReference type="SUPFAM" id="SSF56542">
    <property type="entry name" value="Substrate-binding domain of HMG-CoA reductase"/>
    <property type="match status" value="1"/>
</dbReference>
<comment type="caution">
    <text evidence="4">The sequence shown here is derived from an EMBL/GenBank/DDBJ whole genome shotgun (WGS) entry which is preliminary data.</text>
</comment>
<comment type="catalytic activity">
    <reaction evidence="3">
        <text>(R)-mevalonate + 2 NAD(+) + CoA = (3S)-3-hydroxy-3-methylglutaryl-CoA + 2 NADH + 2 H(+)</text>
        <dbReference type="Rhea" id="RHEA:14833"/>
        <dbReference type="ChEBI" id="CHEBI:15378"/>
        <dbReference type="ChEBI" id="CHEBI:36464"/>
        <dbReference type="ChEBI" id="CHEBI:43074"/>
        <dbReference type="ChEBI" id="CHEBI:57287"/>
        <dbReference type="ChEBI" id="CHEBI:57540"/>
        <dbReference type="ChEBI" id="CHEBI:57945"/>
        <dbReference type="EC" id="1.1.1.88"/>
    </reaction>
</comment>
<dbReference type="PRINTS" id="PR00071">
    <property type="entry name" value="HMGCOARDTASE"/>
</dbReference>
<evidence type="ECO:0000313" key="4">
    <source>
        <dbReference type="EMBL" id="MCZ3844924.1"/>
    </source>
</evidence>
<organism evidence="4 5">
    <name type="scientific">Lactobacillus mulieris</name>
    <dbReference type="NCBI Taxonomy" id="2508708"/>
    <lineage>
        <taxon>Bacteria</taxon>
        <taxon>Bacillati</taxon>
        <taxon>Bacillota</taxon>
        <taxon>Bacilli</taxon>
        <taxon>Lactobacillales</taxon>
        <taxon>Lactobacillaceae</taxon>
        <taxon>Lactobacillus</taxon>
    </lineage>
</organism>
<sequence>MKFYQLSASERRESLLQKGIKLNKVDYDLLAELDTLSENVIGKLTLPLSILQVAVVNGKSFQIPMATEEASVVAAANHGLNIFNQNGGAIAKSERTGIWGQLVFKVEKFSLASFKSKELSYLNAANQEFASLVKHGGGVKKIVSELKDNLLFLRVLVDPAESMGANRTNAILEFLGQKISQEFAVEKLYAILSNYPSQFTHAKVSLAFASLTKTQDKKIGEEIAQKVALLSKIGKQDSYRAVTNNKGIMNGVDAILLATGNDFRAVEAACHQAASLSGTYQSLSSWQIEDGKLVGEISLPLAIGVVGGSIKSRSDVQVAYNILGQVSVSELAELIATVGLANNLAALLAISTVGIQKGHMNLQIRNVLKNLSATDNEKKAVKQLMQEQKRYGETDAKNFLQKIREENS</sequence>
<dbReference type="InterPro" id="IPR009023">
    <property type="entry name" value="HMG_CoA_Rdtase_NAD(P)-bd_sf"/>
</dbReference>
<dbReference type="InterPro" id="IPR002202">
    <property type="entry name" value="HMG_CoA_Rdtase"/>
</dbReference>
<evidence type="ECO:0000313" key="5">
    <source>
        <dbReference type="Proteomes" id="UP001213015"/>
    </source>
</evidence>
<dbReference type="GO" id="GO:0015936">
    <property type="term" value="P:coenzyme A metabolic process"/>
    <property type="evidence" value="ECO:0007669"/>
    <property type="project" value="InterPro"/>
</dbReference>
<comment type="similarity">
    <text evidence="1 3">Belongs to the HMG-CoA reductase family.</text>
</comment>
<keyword evidence="3" id="KW-0520">NAD</keyword>
<proteinExistence type="inferred from homology"/>
<dbReference type="EMBL" id="JAKHLF010000007">
    <property type="protein sequence ID" value="MCZ3844924.1"/>
    <property type="molecule type" value="Genomic_DNA"/>
</dbReference>
<dbReference type="InterPro" id="IPR004553">
    <property type="entry name" value="HMG_CoA_Rdtase_bac-typ"/>
</dbReference>
<dbReference type="GO" id="GO:0004420">
    <property type="term" value="F:hydroxymethylglutaryl-CoA reductase (NADPH) activity"/>
    <property type="evidence" value="ECO:0007669"/>
    <property type="project" value="InterPro"/>
</dbReference>
<dbReference type="RefSeq" id="WP_006587061.1">
    <property type="nucleotide sequence ID" value="NZ_CABMGH010000034.1"/>
</dbReference>
<dbReference type="Gene3D" id="1.10.8.660">
    <property type="match status" value="1"/>
</dbReference>
<dbReference type="SUPFAM" id="SSF55035">
    <property type="entry name" value="NAD-binding domain of HMG-CoA reductase"/>
    <property type="match status" value="1"/>
</dbReference>
<dbReference type="NCBIfam" id="TIGR00532">
    <property type="entry name" value="HMG_CoA_R_NAD"/>
    <property type="match status" value="1"/>
</dbReference>
<dbReference type="Proteomes" id="UP001213015">
    <property type="component" value="Unassembled WGS sequence"/>
</dbReference>
<dbReference type="PANTHER" id="PTHR10572:SF24">
    <property type="entry name" value="3-HYDROXY-3-METHYLGLUTARYL-COENZYME A REDUCTASE"/>
    <property type="match status" value="1"/>
</dbReference>
<dbReference type="PANTHER" id="PTHR10572">
    <property type="entry name" value="3-HYDROXY-3-METHYLGLUTARYL-COENZYME A REDUCTASE"/>
    <property type="match status" value="1"/>
</dbReference>
<dbReference type="Pfam" id="PF00368">
    <property type="entry name" value="HMG-CoA_red"/>
    <property type="match status" value="1"/>
</dbReference>
<dbReference type="GO" id="GO:0140643">
    <property type="term" value="F:hydroxymethylglutaryl-CoA reductase (NADH) activity"/>
    <property type="evidence" value="ECO:0007669"/>
    <property type="project" value="UniProtKB-EC"/>
</dbReference>
<dbReference type="Gene3D" id="3.90.770.10">
    <property type="entry name" value="3-hydroxy-3-methylglutaryl-coenzyme A Reductase, Chain A, domain 2"/>
    <property type="match status" value="2"/>
</dbReference>
<name>A0AAP3M3W8_9LACO</name>
<dbReference type="InterPro" id="IPR009029">
    <property type="entry name" value="HMG_CoA_Rdtase_sub-bd_dom_sf"/>
</dbReference>
<evidence type="ECO:0000256" key="3">
    <source>
        <dbReference type="RuleBase" id="RU361219"/>
    </source>
</evidence>
<dbReference type="EC" id="1.1.1.88" evidence="3"/>
<gene>
    <name evidence="4" type="ORF">L2422_05245</name>
</gene>
<dbReference type="PROSITE" id="PS50065">
    <property type="entry name" value="HMG_COA_REDUCTASE_4"/>
    <property type="match status" value="1"/>
</dbReference>
<dbReference type="InterPro" id="IPR023076">
    <property type="entry name" value="HMG_CoA_Rdtase_CS"/>
</dbReference>
<accession>A0AAP3M3W8</accession>
<dbReference type="InterPro" id="IPR023074">
    <property type="entry name" value="HMG_CoA_Rdtase_cat_sf"/>
</dbReference>
<evidence type="ECO:0000256" key="1">
    <source>
        <dbReference type="ARBA" id="ARBA00007661"/>
    </source>
</evidence>
<comment type="pathway">
    <text evidence="3">Metabolic intermediate metabolism; (R)-mevalonate degradation; (S)-3-hydroxy-3-methylglutaryl-CoA from (R)-mevalonate: step 1/1.</text>
</comment>
<reference evidence="4" key="1">
    <citation type="submission" date="2022-01" db="EMBL/GenBank/DDBJ databases">
        <title>VMRC isolate genome collection.</title>
        <authorList>
            <person name="France M."/>
            <person name="Rutt L."/>
            <person name="Humphrys M."/>
            <person name="Ravel J."/>
        </authorList>
    </citation>
    <scope>NUCLEOTIDE SEQUENCE</scope>
    <source>
        <strain evidence="4">C0127B5</strain>
    </source>
</reference>
<evidence type="ECO:0000256" key="2">
    <source>
        <dbReference type="ARBA" id="ARBA00023002"/>
    </source>
</evidence>
<protein>
    <recommendedName>
        <fullName evidence="3">3-hydroxy-3-methylglutaryl coenzyme A reductase</fullName>
        <shortName evidence="3">HMG-CoA reductase</shortName>
        <ecNumber evidence="3">1.1.1.88</ecNumber>
    </recommendedName>
</protein>
<dbReference type="PROSITE" id="PS01192">
    <property type="entry name" value="HMG_COA_REDUCTASE_3"/>
    <property type="match status" value="1"/>
</dbReference>